<dbReference type="EMBL" id="SDMK01000005">
    <property type="protein sequence ID" value="RXS93284.1"/>
    <property type="molecule type" value="Genomic_DNA"/>
</dbReference>
<dbReference type="RefSeq" id="WP_129209826.1">
    <property type="nucleotide sequence ID" value="NZ_BMGU01000002.1"/>
</dbReference>
<evidence type="ECO:0000259" key="1">
    <source>
        <dbReference type="PROSITE" id="PS51819"/>
    </source>
</evidence>
<evidence type="ECO:0000313" key="3">
    <source>
        <dbReference type="Proteomes" id="UP000290253"/>
    </source>
</evidence>
<dbReference type="Proteomes" id="UP000290253">
    <property type="component" value="Unassembled WGS sequence"/>
</dbReference>
<feature type="domain" description="VOC" evidence="1">
    <location>
        <begin position="4"/>
        <end position="133"/>
    </location>
</feature>
<dbReference type="Pfam" id="PF00903">
    <property type="entry name" value="Glyoxalase"/>
    <property type="match status" value="1"/>
</dbReference>
<dbReference type="InterPro" id="IPR037523">
    <property type="entry name" value="VOC_core"/>
</dbReference>
<name>A0A4Q1S8F9_9BACT</name>
<dbReference type="InterPro" id="IPR004360">
    <property type="entry name" value="Glyas_Fos-R_dOase_dom"/>
</dbReference>
<dbReference type="OrthoDB" id="9791602at2"/>
<accession>A0A4Q1S8F9</accession>
<evidence type="ECO:0000313" key="2">
    <source>
        <dbReference type="EMBL" id="RXS93284.1"/>
    </source>
</evidence>
<comment type="caution">
    <text evidence="2">The sequence shown here is derived from an EMBL/GenBank/DDBJ whole genome shotgun (WGS) entry which is preliminary data.</text>
</comment>
<dbReference type="AlphaFoldDB" id="A0A4Q1S8F9"/>
<dbReference type="SUPFAM" id="SSF54593">
    <property type="entry name" value="Glyoxalase/Bleomycin resistance protein/Dihydroxybiphenyl dioxygenase"/>
    <property type="match status" value="1"/>
</dbReference>
<organism evidence="2 3">
    <name type="scientific">Silvibacterium dinghuense</name>
    <dbReference type="NCBI Taxonomy" id="1560006"/>
    <lineage>
        <taxon>Bacteria</taxon>
        <taxon>Pseudomonadati</taxon>
        <taxon>Acidobacteriota</taxon>
        <taxon>Terriglobia</taxon>
        <taxon>Terriglobales</taxon>
        <taxon>Acidobacteriaceae</taxon>
        <taxon>Silvibacterium</taxon>
    </lineage>
</organism>
<proteinExistence type="predicted"/>
<gene>
    <name evidence="2" type="ORF">ESZ00_18150</name>
</gene>
<reference evidence="2 3" key="1">
    <citation type="journal article" date="2016" name="Int. J. Syst. Evol. Microbiol.">
        <title>Acidipila dinghuensis sp. nov., an acidobacterium isolated from forest soil.</title>
        <authorList>
            <person name="Jiang Y.W."/>
            <person name="Wang J."/>
            <person name="Chen M.H."/>
            <person name="Lv Y.Y."/>
            <person name="Qiu L.H."/>
        </authorList>
    </citation>
    <scope>NUCLEOTIDE SEQUENCE [LARGE SCALE GENOMIC DNA]</scope>
    <source>
        <strain evidence="2 3">DHOF10</strain>
    </source>
</reference>
<dbReference type="PROSITE" id="PS51819">
    <property type="entry name" value="VOC"/>
    <property type="match status" value="1"/>
</dbReference>
<keyword evidence="3" id="KW-1185">Reference proteome</keyword>
<dbReference type="Gene3D" id="3.10.180.10">
    <property type="entry name" value="2,3-Dihydroxybiphenyl 1,2-Dioxygenase, domain 1"/>
    <property type="match status" value="1"/>
</dbReference>
<dbReference type="InterPro" id="IPR029068">
    <property type="entry name" value="Glyas_Bleomycin-R_OHBP_Dase"/>
</dbReference>
<sequence>MSFSPLGLTPLIGVFDMHASLAFYRDVLGFSVVNASPAVETREGRFSHWMWLRFGEAEIMLNTIYDSNERPPEPPERRSGDTVFYIHCADIDLAYKELTGRGLKSKPPQMARYGLRLFSVKDPDGYIVVFQEIASSER</sequence>
<protein>
    <submittedName>
        <fullName evidence="2">VOC family protein</fullName>
    </submittedName>
</protein>